<organism evidence="2 3">
    <name type="scientific">Ruminococcus albus (strain ATCC 27210 / DSM 20455 / JCM 14654 / NCDO 2250 / 7)</name>
    <dbReference type="NCBI Taxonomy" id="697329"/>
    <lineage>
        <taxon>Bacteria</taxon>
        <taxon>Bacillati</taxon>
        <taxon>Bacillota</taxon>
        <taxon>Clostridia</taxon>
        <taxon>Eubacteriales</taxon>
        <taxon>Oscillospiraceae</taxon>
        <taxon>Ruminococcus</taxon>
    </lineage>
</organism>
<feature type="domain" description="Conserved hypothetical protein CHP02391" evidence="1">
    <location>
        <begin position="101"/>
        <end position="222"/>
    </location>
</feature>
<dbReference type="AlphaFoldDB" id="E6UEZ1"/>
<sequence>MDTQRITNLLSLLKRIGSQNNWNLIPIPVGQITSIKNDLSKISYDIAIEYPHFSSELFRLKDMLFIYNGCLNSSVFGQIIAILKSLNYDIDNQKKDIWSMIHSRIIKSSKQLYLDGHYANAAEDAFIEINDRVKNLYTIVKPGDSNVPDGYDAMNKVFSDNPLIEICDRSTETGKNIHNGTRFMLAGAMSALRNPKAHTNTIVVTKEECMRRLMFASMLMYKIDEAVNYSGIIE</sequence>
<dbReference type="InterPro" id="IPR012654">
    <property type="entry name" value="CHP02391"/>
</dbReference>
<dbReference type="Proteomes" id="UP000006919">
    <property type="component" value="Chromosome"/>
</dbReference>
<dbReference type="eggNOG" id="ENOG5030NPN">
    <property type="taxonomic scope" value="Bacteria"/>
</dbReference>
<dbReference type="RefSeq" id="WP_013499123.1">
    <property type="nucleotide sequence ID" value="NC_014833.1"/>
</dbReference>
<name>E6UEZ1_RUMA7</name>
<evidence type="ECO:0000313" key="2">
    <source>
        <dbReference type="EMBL" id="ADU22990.1"/>
    </source>
</evidence>
<proteinExistence type="predicted"/>
<gene>
    <name evidence="2" type="ordered locus">Rumal_2510</name>
</gene>
<dbReference type="OrthoDB" id="1863356at2"/>
<dbReference type="EMBL" id="CP002403">
    <property type="protein sequence ID" value="ADU22990.1"/>
    <property type="molecule type" value="Genomic_DNA"/>
</dbReference>
<protein>
    <recommendedName>
        <fullName evidence="1">Conserved hypothetical protein CHP02391 domain-containing protein</fullName>
    </recommendedName>
</protein>
<dbReference type="STRING" id="697329.Rumal_2510"/>
<dbReference type="HOGENOM" id="CLU_1184352_0_0_9"/>
<dbReference type="KEGG" id="ral:Rumal_2510"/>
<accession>E6UEZ1</accession>
<dbReference type="Pfam" id="PF09509">
    <property type="entry name" value="Hypoth_Ymh"/>
    <property type="match status" value="1"/>
</dbReference>
<evidence type="ECO:0000259" key="1">
    <source>
        <dbReference type="Pfam" id="PF09509"/>
    </source>
</evidence>
<reference evidence="2 3" key="1">
    <citation type="journal article" date="2011" name="J. Bacteriol.">
        <title>Complete genome of the cellulolytic ruminal bacterium Ruminococcus albus 7.</title>
        <authorList>
            <person name="Suen G."/>
            <person name="Stevenson D.M."/>
            <person name="Bruce D.C."/>
            <person name="Chertkov O."/>
            <person name="Copeland A."/>
            <person name="Cheng J.F."/>
            <person name="Detter C."/>
            <person name="Detter J.C."/>
            <person name="Goodwin L.A."/>
            <person name="Han C.S."/>
            <person name="Hauser L.J."/>
            <person name="Ivanova N.N."/>
            <person name="Kyrpides N.C."/>
            <person name="Land M.L."/>
            <person name="Lapidus A."/>
            <person name="Lucas S."/>
            <person name="Ovchinnikova G."/>
            <person name="Pitluck S."/>
            <person name="Tapia R."/>
            <person name="Woyke T."/>
            <person name="Boyum J."/>
            <person name="Mead D."/>
            <person name="Weimer P.J."/>
        </authorList>
    </citation>
    <scope>NUCLEOTIDE SEQUENCE [LARGE SCALE GENOMIC DNA]</scope>
    <source>
        <strain evidence="3">ATCC 27210 / DSM 20455 / JCM 14654 / NCDO 2250 / 7</strain>
    </source>
</reference>
<dbReference type="NCBIfam" id="TIGR02391">
    <property type="entry name" value="hypoth_ymh"/>
    <property type="match status" value="1"/>
</dbReference>
<evidence type="ECO:0000313" key="3">
    <source>
        <dbReference type="Proteomes" id="UP000006919"/>
    </source>
</evidence>